<dbReference type="EMBL" id="JACEFO010002349">
    <property type="protein sequence ID" value="KAF8664526.1"/>
    <property type="molecule type" value="Genomic_DNA"/>
</dbReference>
<comment type="caution">
    <text evidence="3">The sequence shown here is derived from an EMBL/GenBank/DDBJ whole genome shotgun (WGS) entry which is preliminary data.</text>
</comment>
<reference evidence="3" key="1">
    <citation type="submission" date="2020-07" db="EMBL/GenBank/DDBJ databases">
        <title>Genome sequence and genetic diversity analysis of an under-domesticated orphan crop, white fonio (Digitaria exilis).</title>
        <authorList>
            <person name="Bennetzen J.L."/>
            <person name="Chen S."/>
            <person name="Ma X."/>
            <person name="Wang X."/>
            <person name="Yssel A.E.J."/>
            <person name="Chaluvadi S.R."/>
            <person name="Johnson M."/>
            <person name="Gangashetty P."/>
            <person name="Hamidou F."/>
            <person name="Sanogo M.D."/>
            <person name="Zwaenepoel A."/>
            <person name="Wallace J."/>
            <person name="Van De Peer Y."/>
            <person name="Van Deynze A."/>
        </authorList>
    </citation>
    <scope>NUCLEOTIDE SEQUENCE</scope>
    <source>
        <tissue evidence="3">Leaves</tissue>
    </source>
</reference>
<keyword evidence="4" id="KW-1185">Reference proteome</keyword>
<dbReference type="OrthoDB" id="619048at2759"/>
<feature type="compositionally biased region" description="Low complexity" evidence="1">
    <location>
        <begin position="27"/>
        <end position="37"/>
    </location>
</feature>
<feature type="region of interest" description="Disordered" evidence="1">
    <location>
        <begin position="1"/>
        <end position="52"/>
    </location>
</feature>
<proteinExistence type="predicted"/>
<feature type="compositionally biased region" description="Pro residues" evidence="1">
    <location>
        <begin position="66"/>
        <end position="81"/>
    </location>
</feature>
<dbReference type="PANTHER" id="PTHR33165">
    <property type="entry name" value="F-BOX DOMAIN CONTAINING PROTEIN-LIKE-RELATED"/>
    <property type="match status" value="1"/>
</dbReference>
<feature type="domain" description="KIB1-4 beta-propeller" evidence="2">
    <location>
        <begin position="160"/>
        <end position="406"/>
    </location>
</feature>
<evidence type="ECO:0000259" key="2">
    <source>
        <dbReference type="Pfam" id="PF03478"/>
    </source>
</evidence>
<protein>
    <recommendedName>
        <fullName evidence="2">KIB1-4 beta-propeller domain-containing protein</fullName>
    </recommendedName>
</protein>
<evidence type="ECO:0000256" key="1">
    <source>
        <dbReference type="SAM" id="MobiDB-lite"/>
    </source>
</evidence>
<dbReference type="InterPro" id="IPR005174">
    <property type="entry name" value="KIB1-4_b-propeller"/>
</dbReference>
<evidence type="ECO:0000313" key="3">
    <source>
        <dbReference type="EMBL" id="KAF8664526.1"/>
    </source>
</evidence>
<sequence>MAARRSAGISQGSKRGSHARTSRGRGAKAAAASQSRIPSPPTIRPRIIPTWGSKRARTAIGDPWWLPAPPSPTDDPIPPSPSSWRDWANLSDGPAGLIADRLLADDVVDYLSFRAACRPWRLCCSTDPREHGVLDDRRFHPRQWVMLRTEGGRRYRRRFMNVTAGSCRHVPLPELRGHDVFGLTSEGLLVLLHRATYVVRLLNPFTGQAPANLPPATTLMSQWDLETRRRSRDKVLEISGAGLADGDSTTVAVHFADILMLAVARPGDASWTVVDHGHDLSQAMSFAGRFYCATREAVMVVEIRADGQPPRLAVAAELPRLLSSVMMDTVHLMDNGGELTLVDRKRNGSRGRREYTVYRVDLDARKVVHVPGLGGRAGFIGWERALCVSPSVFPSVSGDTIYLGYDDLLTGEMDDSPIDLVHGTSEPRLSDGEGVTPICGPSGVDHYFAWCVTSYRHHYGLRDRC</sequence>
<feature type="region of interest" description="Disordered" evidence="1">
    <location>
        <begin position="62"/>
        <end position="81"/>
    </location>
</feature>
<gene>
    <name evidence="3" type="ORF">HU200_054706</name>
</gene>
<name>A0A835AQ16_9POAL</name>
<accession>A0A835AQ16</accession>
<dbReference type="PANTHER" id="PTHR33165:SF63">
    <property type="entry name" value="OS03G0792300 PROTEIN"/>
    <property type="match status" value="1"/>
</dbReference>
<dbReference type="AlphaFoldDB" id="A0A835AQ16"/>
<feature type="compositionally biased region" description="Basic residues" evidence="1">
    <location>
        <begin position="15"/>
        <end position="26"/>
    </location>
</feature>
<dbReference type="Pfam" id="PF03478">
    <property type="entry name" value="Beta-prop_KIB1-4"/>
    <property type="match status" value="1"/>
</dbReference>
<dbReference type="Proteomes" id="UP000636709">
    <property type="component" value="Unassembled WGS sequence"/>
</dbReference>
<evidence type="ECO:0000313" key="4">
    <source>
        <dbReference type="Proteomes" id="UP000636709"/>
    </source>
</evidence>
<organism evidence="3 4">
    <name type="scientific">Digitaria exilis</name>
    <dbReference type="NCBI Taxonomy" id="1010633"/>
    <lineage>
        <taxon>Eukaryota</taxon>
        <taxon>Viridiplantae</taxon>
        <taxon>Streptophyta</taxon>
        <taxon>Embryophyta</taxon>
        <taxon>Tracheophyta</taxon>
        <taxon>Spermatophyta</taxon>
        <taxon>Magnoliopsida</taxon>
        <taxon>Liliopsida</taxon>
        <taxon>Poales</taxon>
        <taxon>Poaceae</taxon>
        <taxon>PACMAD clade</taxon>
        <taxon>Panicoideae</taxon>
        <taxon>Panicodae</taxon>
        <taxon>Paniceae</taxon>
        <taxon>Anthephorinae</taxon>
        <taxon>Digitaria</taxon>
    </lineage>
</organism>